<dbReference type="SMART" id="SM00192">
    <property type="entry name" value="LDLa"/>
    <property type="match status" value="1"/>
</dbReference>
<protein>
    <submittedName>
        <fullName evidence="10">Uncharacterized protein</fullName>
    </submittedName>
</protein>
<organism evidence="10 11">
    <name type="scientific">Mauremys mutica</name>
    <name type="common">yellowpond turtle</name>
    <dbReference type="NCBI Taxonomy" id="74926"/>
    <lineage>
        <taxon>Eukaryota</taxon>
        <taxon>Metazoa</taxon>
        <taxon>Chordata</taxon>
        <taxon>Craniata</taxon>
        <taxon>Vertebrata</taxon>
        <taxon>Euteleostomi</taxon>
        <taxon>Archelosauria</taxon>
        <taxon>Testudinata</taxon>
        <taxon>Testudines</taxon>
        <taxon>Cryptodira</taxon>
        <taxon>Durocryptodira</taxon>
        <taxon>Testudinoidea</taxon>
        <taxon>Geoemydidae</taxon>
        <taxon>Geoemydinae</taxon>
        <taxon>Mauremys</taxon>
    </lineage>
</organism>
<dbReference type="InterPro" id="IPR023415">
    <property type="entry name" value="LDLR_class-A_CS"/>
</dbReference>
<comment type="caution">
    <text evidence="10">The sequence shown here is derived from an EMBL/GenBank/DDBJ whole genome shotgun (WGS) entry which is preliminary data.</text>
</comment>
<dbReference type="Proteomes" id="UP000827986">
    <property type="component" value="Unassembled WGS sequence"/>
</dbReference>
<dbReference type="Gene3D" id="4.10.400.10">
    <property type="entry name" value="Low-density Lipoprotein Receptor"/>
    <property type="match status" value="1"/>
</dbReference>
<dbReference type="EMBL" id="JAHDVG010000487">
    <property type="protein sequence ID" value="KAH1166767.1"/>
    <property type="molecule type" value="Genomic_DNA"/>
</dbReference>
<gene>
    <name evidence="10" type="ORF">KIL84_015939</name>
</gene>
<dbReference type="PROSITE" id="PS01209">
    <property type="entry name" value="LDLRA_1"/>
    <property type="match status" value="1"/>
</dbReference>
<dbReference type="Pfam" id="PF00057">
    <property type="entry name" value="Ldl_recept_a"/>
    <property type="match status" value="1"/>
</dbReference>
<evidence type="ECO:0000256" key="7">
    <source>
        <dbReference type="ARBA" id="ARBA00023157"/>
    </source>
</evidence>
<dbReference type="InterPro" id="IPR050685">
    <property type="entry name" value="LDLR"/>
</dbReference>
<accession>A0A9D4AMD7</accession>
<evidence type="ECO:0000256" key="8">
    <source>
        <dbReference type="PROSITE-ProRule" id="PRU00124"/>
    </source>
</evidence>
<evidence type="ECO:0000256" key="4">
    <source>
        <dbReference type="ARBA" id="ARBA00022737"/>
    </source>
</evidence>
<feature type="disulfide bond" evidence="8">
    <location>
        <begin position="110"/>
        <end position="125"/>
    </location>
</feature>
<comment type="subcellular location">
    <subcellularLocation>
        <location evidence="2">Endomembrane system</location>
    </subcellularLocation>
    <subcellularLocation>
        <location evidence="1">Membrane</location>
        <topology evidence="1">Single-pass membrane protein</topology>
    </subcellularLocation>
</comment>
<dbReference type="AlphaFoldDB" id="A0A9D4AMD7"/>
<feature type="compositionally biased region" description="Gly residues" evidence="9">
    <location>
        <begin position="144"/>
        <end position="153"/>
    </location>
</feature>
<sequence>MHRSGAHRESPPNEERHSGFNAHTLEEAGGQPPPTNTPLAKAVSPAACSRHSRHYHTEGESAMCRPGLTRLLLFHLLLIKLHTGKGAAKECEEDQFQCRNERCIPAIWKCDEDDDCSDNSDEADCREYPRRAPCGAPGPAGSPPGEGGLRLAGGRVRGAGRRVVQRRAGASSGLLPGPPGELGSAGPACLGGLSQAAGAPFIARGTRRRLCAPEFGKEGGAWAG</sequence>
<feature type="disulfide bond" evidence="8">
    <location>
        <begin position="98"/>
        <end position="116"/>
    </location>
</feature>
<evidence type="ECO:0000256" key="6">
    <source>
        <dbReference type="ARBA" id="ARBA00023136"/>
    </source>
</evidence>
<evidence type="ECO:0000256" key="1">
    <source>
        <dbReference type="ARBA" id="ARBA00004167"/>
    </source>
</evidence>
<dbReference type="GO" id="GO:0016192">
    <property type="term" value="P:vesicle-mediated transport"/>
    <property type="evidence" value="ECO:0007669"/>
    <property type="project" value="UniProtKB-ARBA"/>
</dbReference>
<dbReference type="CDD" id="cd00112">
    <property type="entry name" value="LDLa"/>
    <property type="match status" value="1"/>
</dbReference>
<dbReference type="InterPro" id="IPR036055">
    <property type="entry name" value="LDL_receptor-like_sf"/>
</dbReference>
<dbReference type="InterPro" id="IPR002172">
    <property type="entry name" value="LDrepeatLR_classA_rpt"/>
</dbReference>
<name>A0A9D4AMD7_9SAUR</name>
<evidence type="ECO:0000313" key="11">
    <source>
        <dbReference type="Proteomes" id="UP000827986"/>
    </source>
</evidence>
<dbReference type="GO" id="GO:0012505">
    <property type="term" value="C:endomembrane system"/>
    <property type="evidence" value="ECO:0007669"/>
    <property type="project" value="UniProtKB-SubCell"/>
</dbReference>
<reference evidence="10" key="1">
    <citation type="submission" date="2021-09" db="EMBL/GenBank/DDBJ databases">
        <title>The genome of Mauremys mutica provides insights into the evolution of semi-aquatic lifestyle.</title>
        <authorList>
            <person name="Gong S."/>
            <person name="Gao Y."/>
        </authorList>
    </citation>
    <scope>NUCLEOTIDE SEQUENCE</scope>
    <source>
        <strain evidence="10">MM-2020</strain>
        <tissue evidence="10">Muscle</tissue>
    </source>
</reference>
<feature type="region of interest" description="Disordered" evidence="9">
    <location>
        <begin position="1"/>
        <end position="45"/>
    </location>
</feature>
<keyword evidence="3" id="KW-0812">Transmembrane</keyword>
<proteinExistence type="predicted"/>
<evidence type="ECO:0000256" key="2">
    <source>
        <dbReference type="ARBA" id="ARBA00004308"/>
    </source>
</evidence>
<keyword evidence="6" id="KW-0472">Membrane</keyword>
<keyword evidence="7 8" id="KW-1015">Disulfide bond</keyword>
<evidence type="ECO:0000256" key="5">
    <source>
        <dbReference type="ARBA" id="ARBA00022989"/>
    </source>
</evidence>
<keyword evidence="11" id="KW-1185">Reference proteome</keyword>
<feature type="disulfide bond" evidence="8">
    <location>
        <begin position="91"/>
        <end position="103"/>
    </location>
</feature>
<dbReference type="GO" id="GO:0016020">
    <property type="term" value="C:membrane"/>
    <property type="evidence" value="ECO:0007669"/>
    <property type="project" value="UniProtKB-SubCell"/>
</dbReference>
<feature type="compositionally biased region" description="Basic and acidic residues" evidence="9">
    <location>
        <begin position="1"/>
        <end position="18"/>
    </location>
</feature>
<dbReference type="PANTHER" id="PTHR24270">
    <property type="entry name" value="LOW-DENSITY LIPOPROTEIN RECEPTOR-RELATED"/>
    <property type="match status" value="1"/>
</dbReference>
<keyword evidence="5" id="KW-1133">Transmembrane helix</keyword>
<evidence type="ECO:0000313" key="10">
    <source>
        <dbReference type="EMBL" id="KAH1166767.1"/>
    </source>
</evidence>
<evidence type="ECO:0000256" key="9">
    <source>
        <dbReference type="SAM" id="MobiDB-lite"/>
    </source>
</evidence>
<dbReference type="PROSITE" id="PS50068">
    <property type="entry name" value="LDLRA_2"/>
    <property type="match status" value="1"/>
</dbReference>
<dbReference type="SUPFAM" id="SSF57424">
    <property type="entry name" value="LDL receptor-like module"/>
    <property type="match status" value="1"/>
</dbReference>
<feature type="region of interest" description="Disordered" evidence="9">
    <location>
        <begin position="129"/>
        <end position="153"/>
    </location>
</feature>
<keyword evidence="4" id="KW-0677">Repeat</keyword>
<evidence type="ECO:0000256" key="3">
    <source>
        <dbReference type="ARBA" id="ARBA00022692"/>
    </source>
</evidence>
<dbReference type="FunFam" id="4.10.400.10:FF:000011">
    <property type="entry name" value="Low-density lipoprotein receptor-related protein 1"/>
    <property type="match status" value="1"/>
</dbReference>